<keyword evidence="7" id="KW-0963">Cytoplasm</keyword>
<dbReference type="Gene3D" id="2.40.30.10">
    <property type="entry name" value="Translation factors"/>
    <property type="match status" value="2"/>
</dbReference>
<dbReference type="InterPro" id="IPR023115">
    <property type="entry name" value="TIF_IF2_dom3"/>
</dbReference>
<comment type="similarity">
    <text evidence="1 7 8">Belongs to the TRAFAC class translation factor GTPase superfamily. Classic translation factor GTPase family. IF-2 subfamily.</text>
</comment>
<protein>
    <recommendedName>
        <fullName evidence="2 7">Translation initiation factor IF-2</fullName>
    </recommendedName>
</protein>
<dbReference type="SUPFAM" id="SSF52156">
    <property type="entry name" value="Initiation factor IF2/eIF5b, domain 3"/>
    <property type="match status" value="1"/>
</dbReference>
<dbReference type="CDD" id="cd03702">
    <property type="entry name" value="IF2_mtIF2_II"/>
    <property type="match status" value="1"/>
</dbReference>
<comment type="subcellular location">
    <subcellularLocation>
        <location evidence="7">Cytoplasm</location>
    </subcellularLocation>
</comment>
<accession>A0A1F7W7Q0</accession>
<keyword evidence="5 7" id="KW-0648">Protein biosynthesis</keyword>
<dbReference type="EMBL" id="MGFE01000015">
    <property type="protein sequence ID" value="OGL98821.1"/>
    <property type="molecule type" value="Genomic_DNA"/>
</dbReference>
<evidence type="ECO:0000259" key="9">
    <source>
        <dbReference type="PROSITE" id="PS51722"/>
    </source>
</evidence>
<dbReference type="InterPro" id="IPR027417">
    <property type="entry name" value="P-loop_NTPase"/>
</dbReference>
<comment type="function">
    <text evidence="7 8">One of the essential components for the initiation of protein synthesis. Protects formylmethionyl-tRNA from spontaneous hydrolysis and promotes its binding to the 30S ribosomal subunits. Also involved in the hydrolysis of GTP during the formation of the 70S ribosomal complex.</text>
</comment>
<dbReference type="Pfam" id="PF11987">
    <property type="entry name" value="IF-2"/>
    <property type="match status" value="1"/>
</dbReference>
<dbReference type="Pfam" id="PF00009">
    <property type="entry name" value="GTP_EFTU"/>
    <property type="match status" value="1"/>
</dbReference>
<dbReference type="GO" id="GO:0005525">
    <property type="term" value="F:GTP binding"/>
    <property type="evidence" value="ECO:0007669"/>
    <property type="project" value="UniProtKB-KW"/>
</dbReference>
<dbReference type="HAMAP" id="MF_00100_B">
    <property type="entry name" value="IF_2_B"/>
    <property type="match status" value="1"/>
</dbReference>
<feature type="region of interest" description="G-domain" evidence="7">
    <location>
        <begin position="197"/>
        <end position="345"/>
    </location>
</feature>
<feature type="binding site" evidence="7">
    <location>
        <begin position="303"/>
        <end position="306"/>
    </location>
    <ligand>
        <name>GTP</name>
        <dbReference type="ChEBI" id="CHEBI:37565"/>
    </ligand>
</feature>
<dbReference type="Gene3D" id="3.40.50.300">
    <property type="entry name" value="P-loop containing nucleotide triphosphate hydrolases"/>
    <property type="match status" value="1"/>
</dbReference>
<sequence>MDSNRPVLAGFALTDQGQPVIVSGMNITEIARRLKIPTSELREKLPQLGLGYGRNTVKVNDREAQRIVQAWTEMKRRERLGEKRDEQLVRGAAQRAGDKPVAERTMMLPSVMTVRDFAALIDVPIAKVMRELMKNGILASLNERIDFETASIVASDLGVIAQQQIDNGTKPEEDASTARLTEVLSGEQKENRVSRPPIIVVMGHVDHGKTKILDAIRSTHVMESEAGGITQHIGAYQVERKGHHITFIDTPGHEAFTVMRSRGAKVADIAILVVAADDGVQPQTKEAVDIVKAAGIPYVVALNKIDKPDANPERVKGQLAELNLLPEEWGGKTMILPVSAKTGQGIDELLDALLLVNEIEQEKISANPNRKAAGTIIESHIDKGEGPVATALIQAGTLHLGDTIGIRGALFGRVRMMKNWKGDSVKEAMPSTPVKILGFKVAPAVGDVIEVPEDEKALAKARKPIKSAVDTTSSTVAKPDTGKEGKKLLNIILRADVLGSLEAVLGMIEKIKHDAVGVEIVAKGLGNVTDADVNKAEATQSVVYAFDVKPTTSAEQLARDKGVEVVPFQIIYKLFEDILSRLQKMLPDERIITEMGKVEVLAMFKKLDAGGVIGGKVLGDKIRVGSKLRIMRGEQMVGEGEISKIQVGKQTVKEVSGGSECGIEFTSRSKIEIGDMLETYYEESKARILQIEGVDLR</sequence>
<dbReference type="AlphaFoldDB" id="A0A1F7W7Q0"/>
<dbReference type="PROSITE" id="PS51722">
    <property type="entry name" value="G_TR_2"/>
    <property type="match status" value="1"/>
</dbReference>
<dbReference type="InterPro" id="IPR015760">
    <property type="entry name" value="TIF_IF2"/>
</dbReference>
<proteinExistence type="inferred from homology"/>
<dbReference type="InterPro" id="IPR044145">
    <property type="entry name" value="IF2_II"/>
</dbReference>
<evidence type="ECO:0000256" key="1">
    <source>
        <dbReference type="ARBA" id="ARBA00007733"/>
    </source>
</evidence>
<evidence type="ECO:0000256" key="4">
    <source>
        <dbReference type="ARBA" id="ARBA00022741"/>
    </source>
</evidence>
<reference evidence="10 11" key="1">
    <citation type="journal article" date="2016" name="Nat. Commun.">
        <title>Thousands of microbial genomes shed light on interconnected biogeochemical processes in an aquifer system.</title>
        <authorList>
            <person name="Anantharaman K."/>
            <person name="Brown C.T."/>
            <person name="Hug L.A."/>
            <person name="Sharon I."/>
            <person name="Castelle C.J."/>
            <person name="Probst A.J."/>
            <person name="Thomas B.C."/>
            <person name="Singh A."/>
            <person name="Wilkins M.J."/>
            <person name="Karaoz U."/>
            <person name="Brodie E.L."/>
            <person name="Williams K.H."/>
            <person name="Hubbard S.S."/>
            <person name="Banfield J.F."/>
        </authorList>
    </citation>
    <scope>NUCLEOTIDE SEQUENCE [LARGE SCALE GENOMIC DNA]</scope>
</reference>
<keyword evidence="3 7" id="KW-0396">Initiation factor</keyword>
<name>A0A1F7W7Q0_9BACT</name>
<evidence type="ECO:0000256" key="2">
    <source>
        <dbReference type="ARBA" id="ARBA00020675"/>
    </source>
</evidence>
<dbReference type="Pfam" id="PF22042">
    <property type="entry name" value="EF-G_D2"/>
    <property type="match status" value="1"/>
</dbReference>
<feature type="binding site" evidence="7">
    <location>
        <begin position="249"/>
        <end position="253"/>
    </location>
    <ligand>
        <name>GTP</name>
        <dbReference type="ChEBI" id="CHEBI:37565"/>
    </ligand>
</feature>
<dbReference type="InterPro" id="IPR009000">
    <property type="entry name" value="Transl_B-barrel_sf"/>
</dbReference>
<organism evidence="10 11">
    <name type="scientific">Candidatus Uhrbacteria bacterium RIFOXYB2_FULL_57_15</name>
    <dbReference type="NCBI Taxonomy" id="1802422"/>
    <lineage>
        <taxon>Bacteria</taxon>
        <taxon>Candidatus Uhriibacteriota</taxon>
    </lineage>
</organism>
<evidence type="ECO:0000256" key="8">
    <source>
        <dbReference type="RuleBase" id="RU000644"/>
    </source>
</evidence>
<dbReference type="InterPro" id="IPR005225">
    <property type="entry name" value="Small_GTP-bd"/>
</dbReference>
<evidence type="ECO:0000313" key="10">
    <source>
        <dbReference type="EMBL" id="OGL98821.1"/>
    </source>
</evidence>
<dbReference type="InterPro" id="IPR036925">
    <property type="entry name" value="TIF_IF2_dom3_sf"/>
</dbReference>
<dbReference type="PANTHER" id="PTHR43381">
    <property type="entry name" value="TRANSLATION INITIATION FACTOR IF-2-RELATED"/>
    <property type="match status" value="1"/>
</dbReference>
<dbReference type="GO" id="GO:0005829">
    <property type="term" value="C:cytosol"/>
    <property type="evidence" value="ECO:0007669"/>
    <property type="project" value="TreeGrafter"/>
</dbReference>
<dbReference type="FunFam" id="3.40.50.10050:FF:000001">
    <property type="entry name" value="Translation initiation factor IF-2"/>
    <property type="match status" value="1"/>
</dbReference>
<dbReference type="SUPFAM" id="SSF52540">
    <property type="entry name" value="P-loop containing nucleoside triphosphate hydrolases"/>
    <property type="match status" value="1"/>
</dbReference>
<gene>
    <name evidence="7" type="primary">infB</name>
    <name evidence="10" type="ORF">A2304_04995</name>
</gene>
<dbReference type="FunFam" id="3.40.50.300:FF:000019">
    <property type="entry name" value="Translation initiation factor IF-2"/>
    <property type="match status" value="1"/>
</dbReference>
<dbReference type="PANTHER" id="PTHR43381:SF5">
    <property type="entry name" value="TR-TYPE G DOMAIN-CONTAINING PROTEIN"/>
    <property type="match status" value="1"/>
</dbReference>
<evidence type="ECO:0000256" key="5">
    <source>
        <dbReference type="ARBA" id="ARBA00022917"/>
    </source>
</evidence>
<dbReference type="SUPFAM" id="SSF50447">
    <property type="entry name" value="Translation proteins"/>
    <property type="match status" value="2"/>
</dbReference>
<dbReference type="InterPro" id="IPR000178">
    <property type="entry name" value="TF_IF2_bacterial-like"/>
</dbReference>
<comment type="caution">
    <text evidence="10">The sequence shown here is derived from an EMBL/GenBank/DDBJ whole genome shotgun (WGS) entry which is preliminary data.</text>
</comment>
<dbReference type="GO" id="GO:0003743">
    <property type="term" value="F:translation initiation factor activity"/>
    <property type="evidence" value="ECO:0007669"/>
    <property type="project" value="UniProtKB-UniRule"/>
</dbReference>
<dbReference type="InterPro" id="IPR053905">
    <property type="entry name" value="EF-G-like_DII"/>
</dbReference>
<keyword evidence="6 7" id="KW-0342">GTP-binding</keyword>
<keyword evidence="4 7" id="KW-0547">Nucleotide-binding</keyword>
<dbReference type="NCBIfam" id="TIGR00487">
    <property type="entry name" value="IF-2"/>
    <property type="match status" value="1"/>
</dbReference>
<evidence type="ECO:0000256" key="7">
    <source>
        <dbReference type="HAMAP-Rule" id="MF_00100"/>
    </source>
</evidence>
<feature type="binding site" evidence="7">
    <location>
        <begin position="203"/>
        <end position="210"/>
    </location>
    <ligand>
        <name>GTP</name>
        <dbReference type="ChEBI" id="CHEBI:37565"/>
    </ligand>
</feature>
<dbReference type="Pfam" id="PF04760">
    <property type="entry name" value="IF2_N"/>
    <property type="match status" value="1"/>
</dbReference>
<evidence type="ECO:0000256" key="3">
    <source>
        <dbReference type="ARBA" id="ARBA00022540"/>
    </source>
</evidence>
<feature type="domain" description="Tr-type G" evidence="9">
    <location>
        <begin position="194"/>
        <end position="362"/>
    </location>
</feature>
<dbReference type="Gene3D" id="3.40.50.10050">
    <property type="entry name" value="Translation initiation factor IF- 2, domain 3"/>
    <property type="match status" value="1"/>
</dbReference>
<evidence type="ECO:0000313" key="11">
    <source>
        <dbReference type="Proteomes" id="UP000176501"/>
    </source>
</evidence>
<dbReference type="NCBIfam" id="TIGR00231">
    <property type="entry name" value="small_GTP"/>
    <property type="match status" value="1"/>
</dbReference>
<evidence type="ECO:0000256" key="6">
    <source>
        <dbReference type="ARBA" id="ARBA00023134"/>
    </source>
</evidence>
<dbReference type="InterPro" id="IPR006847">
    <property type="entry name" value="IF2_N"/>
</dbReference>
<dbReference type="InterPro" id="IPR000795">
    <property type="entry name" value="T_Tr_GTP-bd_dom"/>
</dbReference>
<dbReference type="CDD" id="cd01887">
    <property type="entry name" value="IF2_eIF5B"/>
    <property type="match status" value="1"/>
</dbReference>
<dbReference type="Proteomes" id="UP000176501">
    <property type="component" value="Unassembled WGS sequence"/>
</dbReference>
<dbReference type="GO" id="GO:0003924">
    <property type="term" value="F:GTPase activity"/>
    <property type="evidence" value="ECO:0007669"/>
    <property type="project" value="UniProtKB-UniRule"/>
</dbReference>